<keyword evidence="2" id="KW-0378">Hydrolase</keyword>
<dbReference type="PANTHER" id="PTHR10353:SF209">
    <property type="entry name" value="GALACTOLIPID GALACTOSYLTRANSFERASE SFR2, CHLOROPLASTIC"/>
    <property type="match status" value="1"/>
</dbReference>
<comment type="similarity">
    <text evidence="1 5">Belongs to the glycosyl hydrolase 1 family.</text>
</comment>
<reference evidence="8 9" key="1">
    <citation type="journal article" date="2021" name="Nat. Plants">
        <title>The Taxus genome provides insights into paclitaxel biosynthesis.</title>
        <authorList>
            <person name="Xiong X."/>
            <person name="Gou J."/>
            <person name="Liao Q."/>
            <person name="Li Y."/>
            <person name="Zhou Q."/>
            <person name="Bi G."/>
            <person name="Li C."/>
            <person name="Du R."/>
            <person name="Wang X."/>
            <person name="Sun T."/>
            <person name="Guo L."/>
            <person name="Liang H."/>
            <person name="Lu P."/>
            <person name="Wu Y."/>
            <person name="Zhang Z."/>
            <person name="Ro D.K."/>
            <person name="Shang Y."/>
            <person name="Huang S."/>
            <person name="Yan J."/>
        </authorList>
    </citation>
    <scope>NUCLEOTIDE SEQUENCE [LARGE SCALE GENOMIC DNA]</scope>
    <source>
        <strain evidence="8">Ta-2019</strain>
    </source>
</reference>
<evidence type="ECO:0000313" key="9">
    <source>
        <dbReference type="Proteomes" id="UP000824469"/>
    </source>
</evidence>
<dbReference type="InterPro" id="IPR017853">
    <property type="entry name" value="GH"/>
</dbReference>
<gene>
    <name evidence="8" type="ORF">KI387_004591</name>
</gene>
<dbReference type="Pfam" id="PF00232">
    <property type="entry name" value="Glyco_hydro_1"/>
    <property type="match status" value="2"/>
</dbReference>
<protein>
    <recommendedName>
        <fullName evidence="10">Beta-glucosidase</fullName>
    </recommendedName>
</protein>
<evidence type="ECO:0000256" key="3">
    <source>
        <dbReference type="ARBA" id="ARBA00023295"/>
    </source>
</evidence>
<keyword evidence="7" id="KW-0812">Transmembrane</keyword>
<keyword evidence="3" id="KW-0326">Glycosidase</keyword>
<dbReference type="PROSITE" id="PS00572">
    <property type="entry name" value="GLYCOSYL_HYDROL_F1_1"/>
    <property type="match status" value="1"/>
</dbReference>
<accession>A0AA38GLQ0</accession>
<keyword evidence="9" id="KW-1185">Reference proteome</keyword>
<comment type="caution">
    <text evidence="8">The sequence shown here is derived from an EMBL/GenBank/DDBJ whole genome shotgun (WGS) entry which is preliminary data.</text>
</comment>
<feature type="compositionally biased region" description="Basic and acidic residues" evidence="6">
    <location>
        <begin position="90"/>
        <end position="105"/>
    </location>
</feature>
<evidence type="ECO:0000256" key="2">
    <source>
        <dbReference type="ARBA" id="ARBA00022801"/>
    </source>
</evidence>
<name>A0AA38GLQ0_TAXCH</name>
<evidence type="ECO:0000256" key="7">
    <source>
        <dbReference type="SAM" id="Phobius"/>
    </source>
</evidence>
<feature type="compositionally biased region" description="Polar residues" evidence="6">
    <location>
        <begin position="114"/>
        <end position="129"/>
    </location>
</feature>
<dbReference type="OMA" id="RIGHEGE"/>
<dbReference type="InterPro" id="IPR018120">
    <property type="entry name" value="Glyco_hydro_1_AS"/>
</dbReference>
<proteinExistence type="inferred from homology"/>
<evidence type="ECO:0000313" key="8">
    <source>
        <dbReference type="EMBL" id="KAH9324413.1"/>
    </source>
</evidence>
<keyword evidence="7" id="KW-1133">Transmembrane helix</keyword>
<evidence type="ECO:0008006" key="10">
    <source>
        <dbReference type="Google" id="ProtNLM"/>
    </source>
</evidence>
<evidence type="ECO:0000256" key="1">
    <source>
        <dbReference type="ARBA" id="ARBA00010838"/>
    </source>
</evidence>
<evidence type="ECO:0000256" key="4">
    <source>
        <dbReference type="PROSITE-ProRule" id="PRU10055"/>
    </source>
</evidence>
<dbReference type="PANTHER" id="PTHR10353">
    <property type="entry name" value="GLYCOSYL HYDROLASE"/>
    <property type="match status" value="1"/>
</dbReference>
<dbReference type="Proteomes" id="UP000824469">
    <property type="component" value="Unassembled WGS sequence"/>
</dbReference>
<feature type="region of interest" description="Disordered" evidence="6">
    <location>
        <begin position="90"/>
        <end position="154"/>
    </location>
</feature>
<sequence length="676" mass="76968">MAVLLLNVSKLFGVAGIIAVAANTFALLRFRRKKLAPFENPIDESQEFLASFPIDKNVDDDGFFFAIATASTLLEKDTWSKFLGKSEDVTSTKVEDGDHQEETESRPQGGSHFNLFNSETNVNVKNSGEQKLGEGTENTDKHGGQKPRNASTVHVDEVSENCKKLQGSKQNYEPSLDEWEILNMEQTADKEQESREQLSRFPFLTCHSKSEVDDINLRDQEKLHKMSDRHLELHGSVTEKVEKLLDPTLGGLMKGFDNIKNEHKEVFTQSNIHCPEEKPSFWYNLDEELHLAKETNVTVFRMGIDWSRIMPKEPIDGVEEAINQEALDQYRSSIERVHTNGLRVMLTLFHCSLPAWASAYGGWQKDKTIDYFIEYTRVVVERLCDLVDFWITFNEPNVFALTEYCSGGRKNLLQGAATVLSRRVFRNVINRMAAAHLKAYDVIHDIRQKTTRKMNVGITHHISFVQPYGLFDMYAVKVRNLMTNCTYVDIVCRKLDFLGINYYGQEFISSFGLKLVDNEEYSETGKGIYPDGLYKELLDFHNRYKKFNVPFIVTENGVADATDHLRRPYILEHLLAVKAAMNKGVPVKGYCYCALSDNWDSANEHSLQFGLAAIDSERDRKLVLHPSFYLFSEVAKTGSITKDQRDKAWAELQSVVIQESLHIICLGVDDRGAMSG</sequence>
<dbReference type="GO" id="GO:0008422">
    <property type="term" value="F:beta-glucosidase activity"/>
    <property type="evidence" value="ECO:0007669"/>
    <property type="project" value="TreeGrafter"/>
</dbReference>
<keyword evidence="7" id="KW-0472">Membrane</keyword>
<evidence type="ECO:0000256" key="6">
    <source>
        <dbReference type="SAM" id="MobiDB-lite"/>
    </source>
</evidence>
<evidence type="ECO:0000256" key="5">
    <source>
        <dbReference type="RuleBase" id="RU003690"/>
    </source>
</evidence>
<dbReference type="GO" id="GO:0005975">
    <property type="term" value="P:carbohydrate metabolic process"/>
    <property type="evidence" value="ECO:0007669"/>
    <property type="project" value="InterPro"/>
</dbReference>
<feature type="transmembrane region" description="Helical" evidence="7">
    <location>
        <begin position="12"/>
        <end position="30"/>
    </location>
</feature>
<dbReference type="EMBL" id="JAHRHJ020000002">
    <property type="protein sequence ID" value="KAH9324413.1"/>
    <property type="molecule type" value="Genomic_DNA"/>
</dbReference>
<dbReference type="InterPro" id="IPR001360">
    <property type="entry name" value="Glyco_hydro_1"/>
</dbReference>
<feature type="compositionally biased region" description="Basic and acidic residues" evidence="6">
    <location>
        <begin position="131"/>
        <end position="143"/>
    </location>
</feature>
<dbReference type="Gene3D" id="3.20.20.80">
    <property type="entry name" value="Glycosidases"/>
    <property type="match status" value="1"/>
</dbReference>
<feature type="active site" description="Nucleophile" evidence="4">
    <location>
        <position position="555"/>
    </location>
</feature>
<feature type="non-terminal residue" evidence="8">
    <location>
        <position position="1"/>
    </location>
</feature>
<dbReference type="PRINTS" id="PR00131">
    <property type="entry name" value="GLHYDRLASE1"/>
</dbReference>
<dbReference type="AlphaFoldDB" id="A0AA38GLQ0"/>
<dbReference type="SUPFAM" id="SSF51445">
    <property type="entry name" value="(Trans)glycosidases"/>
    <property type="match status" value="1"/>
</dbReference>
<organism evidence="8 9">
    <name type="scientific">Taxus chinensis</name>
    <name type="common">Chinese yew</name>
    <name type="synonym">Taxus wallichiana var. chinensis</name>
    <dbReference type="NCBI Taxonomy" id="29808"/>
    <lineage>
        <taxon>Eukaryota</taxon>
        <taxon>Viridiplantae</taxon>
        <taxon>Streptophyta</taxon>
        <taxon>Embryophyta</taxon>
        <taxon>Tracheophyta</taxon>
        <taxon>Spermatophyta</taxon>
        <taxon>Pinopsida</taxon>
        <taxon>Pinidae</taxon>
        <taxon>Conifers II</taxon>
        <taxon>Cupressales</taxon>
        <taxon>Taxaceae</taxon>
        <taxon>Taxus</taxon>
    </lineage>
</organism>